<name>A0A2P1PNR3_9GAMM</name>
<sequence length="165" mass="17199">MLAWLALTPLAASIFLATAAANHKTLPSNNQGYGMPNRDAMFNDEPNVCDNCRSGPTFALGADAVDFTVCTTATNFVLSDLTSSAIERFVTPVTLSMTGPPARSTTNFSTNPVTPTGARALTIGNLNSIAAGVSNMTLSATSGVITKTRAMSLTAFTQAARTLWC</sequence>
<evidence type="ECO:0000313" key="3">
    <source>
        <dbReference type="Proteomes" id="UP000241074"/>
    </source>
</evidence>
<proteinExistence type="predicted"/>
<feature type="chain" id="PRO_5015136435" evidence="1">
    <location>
        <begin position="20"/>
        <end position="165"/>
    </location>
</feature>
<dbReference type="KEGG" id="xba:C7S18_04390"/>
<dbReference type="EMBL" id="CP027860">
    <property type="protein sequence ID" value="AVP96480.1"/>
    <property type="molecule type" value="Genomic_DNA"/>
</dbReference>
<dbReference type="Proteomes" id="UP000241074">
    <property type="component" value="Chromosome"/>
</dbReference>
<evidence type="ECO:0000256" key="1">
    <source>
        <dbReference type="SAM" id="SignalP"/>
    </source>
</evidence>
<evidence type="ECO:0000313" key="2">
    <source>
        <dbReference type="EMBL" id="AVP96480.1"/>
    </source>
</evidence>
<accession>A0A2P1PNR3</accession>
<gene>
    <name evidence="2" type="ORF">C7S18_04390</name>
</gene>
<reference evidence="2 3" key="2">
    <citation type="submission" date="2018-03" db="EMBL/GenBank/DDBJ databases">
        <authorList>
            <person name="Keele B.F."/>
        </authorList>
    </citation>
    <scope>NUCLEOTIDE SEQUENCE [LARGE SCALE GENOMIC DNA]</scope>
    <source>
        <strain evidence="2 3">D13</strain>
    </source>
</reference>
<dbReference type="AlphaFoldDB" id="A0A2P1PNR3"/>
<feature type="signal peptide" evidence="1">
    <location>
        <begin position="1"/>
        <end position="19"/>
    </location>
</feature>
<organism evidence="2 3">
    <name type="scientific">Ahniella affigens</name>
    <dbReference type="NCBI Taxonomy" id="2021234"/>
    <lineage>
        <taxon>Bacteria</taxon>
        <taxon>Pseudomonadati</taxon>
        <taxon>Pseudomonadota</taxon>
        <taxon>Gammaproteobacteria</taxon>
        <taxon>Lysobacterales</taxon>
        <taxon>Rhodanobacteraceae</taxon>
        <taxon>Ahniella</taxon>
    </lineage>
</organism>
<reference evidence="2 3" key="1">
    <citation type="submission" date="2018-03" db="EMBL/GenBank/DDBJ databases">
        <title>Ahniella affigens gen. nov., sp. nov., a gammaproteobacterium isolated from sandy soil near a stream.</title>
        <authorList>
            <person name="Ko Y."/>
            <person name="Kim J.-H."/>
        </authorList>
    </citation>
    <scope>NUCLEOTIDE SEQUENCE [LARGE SCALE GENOMIC DNA]</scope>
    <source>
        <strain evidence="2 3">D13</strain>
    </source>
</reference>
<keyword evidence="1" id="KW-0732">Signal</keyword>
<protein>
    <submittedName>
        <fullName evidence="2">Uncharacterized protein</fullName>
    </submittedName>
</protein>
<keyword evidence="3" id="KW-1185">Reference proteome</keyword>
<dbReference type="RefSeq" id="WP_106890409.1">
    <property type="nucleotide sequence ID" value="NZ_CP027860.1"/>
</dbReference>